<proteinExistence type="predicted"/>
<dbReference type="OrthoDB" id="299997at2759"/>
<dbReference type="EnsemblMetazoa" id="XM_021044711.2">
    <property type="protein sequence ID" value="XP_020900370.1"/>
    <property type="gene ID" value="LOC110239009"/>
</dbReference>
<dbReference type="InterPro" id="IPR036465">
    <property type="entry name" value="vWFA_dom_sf"/>
</dbReference>
<sequence length="1329" mass="149751">MKKIFKVFKKSSSSSSSSSSSDTESEQEKPLEEKPEESPSTKSWSITHSDIEIRRPNEKPKRQRPKSSKPAIQNGNISSSSNNTIQSASEDDKRKRPVSRQSRPKHHITAKRNESVSSYPEERVKVESIPPWEMLCTANAKPPRALTVTSTKQNNELQAVLGLEAAHAEGQSSTEWLTRHSVDASSLSIDEILKCGIRIKPPDGEPDTAYIKYDAAKLQDFEFKINEVIKLCQERINWLLKGSRRSFGMVKGSRVALLVDASDANCGYGRLELFQESLLGLINEQLVNKEMLYMVSFGTKVKPLWAVVRDVNFRIIDEATWWVNTLRPSGGCNLLGALKTVLKRREIDSIVLVLGNTPDQNPKVICDYVRESIAGRKVPLHTVAYDCTVSETNIFLRELATQTNGRYHCYASTSDDQIMSGTDLSLLVKEMNKAKEVLMKIHELRGGAQIQHKESARRRSVESLALATMPFETDESIVLGSQFTDSSPLVVEHPSFPARTSGDWLRQHGLKAKGLNLYQVLAPNAYSYVNGYISSINRKVQSKVHEMSMAQFRWHDGTIKNVHVDPTLLFDYQRHLEAAVHLYKRRVEWLSVGGRKIFGTVVEKRVVIIVDMSICMSPAVLRLQEHMRILLEQQMANKTSYNVICFGDKVEVFRPSMVEPSPEYLEATWKWFLQRGCKGSRNFLDAFRYAVENEEELKKGIEVEGIYLITSGVPDEPKEVVCGFVSEALAGRNSTLHTIFYEVDDEDGLVAIPGRFSDRDDTASVLKDMAHVVHGRFHWFRNGDIIESDDLKAVLNEMDKSFNYSQKTTMLLDTVRRRKIQTDDFGDDNQLVPRPPSATKTKMALTPPRHTALTKARMNTRPQTAHTSHSSSSNTKARPRSASSQTKESTLKALCWKPPTANTSTSLIPVPPPPKNYIVKERRPSLVKSSTQTFYTENKNETGAVFTQYPTSTTKKPRRPITHPYIPDKEEAVTTREWMRHYSLSKLKLDLNNIVGTAECSHAKSKVQTLGQSVPARYCTIFPTVEVKGVVKHLHLLPHELRDYEEQVEKVMKRYVKRMQWLMSGSRRVFGTIVEKKVTVLIDTSGSMVTSMDELKRELAALIWDQIRNKATKFNLIRFSTEAVPWKPTLVDTNDDTCQEAVEWVTGFEASGSTCTLDALQKAFGDIDVEGIYLLTDGKPDHSTTMVLRELAKLNSSRNVKIHCTSFNCDDSAANKFLQLLASQTGGRFNRCQGDNDGHVFAHRLLTEGIRDDEPMSMPVFEGDDLRRLASEIALCRKFLLQARSYRAMFPDKAREGQPTGKSKSVDNLQGKGISNGHHHRSASGILVS</sequence>
<evidence type="ECO:0000313" key="3">
    <source>
        <dbReference type="EnsemblMetazoa" id="XP_020900370.1"/>
    </source>
</evidence>
<dbReference type="SMART" id="SM00327">
    <property type="entry name" value="VWA"/>
    <property type="match status" value="2"/>
</dbReference>
<feature type="compositionally biased region" description="Basic and acidic residues" evidence="1">
    <location>
        <begin position="49"/>
        <end position="60"/>
    </location>
</feature>
<feature type="compositionally biased region" description="Low complexity" evidence="1">
    <location>
        <begin position="11"/>
        <end position="21"/>
    </location>
</feature>
<feature type="region of interest" description="Disordered" evidence="1">
    <location>
        <begin position="824"/>
        <end position="918"/>
    </location>
</feature>
<evidence type="ECO:0000313" key="4">
    <source>
        <dbReference type="Proteomes" id="UP000887567"/>
    </source>
</evidence>
<feature type="compositionally biased region" description="Basic residues" evidence="1">
    <location>
        <begin position="95"/>
        <end position="110"/>
    </location>
</feature>
<dbReference type="OMA" id="REWMRHY"/>
<dbReference type="KEGG" id="epa:110239009"/>
<dbReference type="InterPro" id="IPR002035">
    <property type="entry name" value="VWF_A"/>
</dbReference>
<feature type="compositionally biased region" description="Basic and acidic residues" evidence="1">
    <location>
        <begin position="26"/>
        <end position="39"/>
    </location>
</feature>
<evidence type="ECO:0000259" key="2">
    <source>
        <dbReference type="PROSITE" id="PS50234"/>
    </source>
</evidence>
<dbReference type="GeneID" id="110239009"/>
<dbReference type="RefSeq" id="XP_020900370.1">
    <property type="nucleotide sequence ID" value="XM_021044711.2"/>
</dbReference>
<feature type="compositionally biased region" description="Low complexity" evidence="1">
    <location>
        <begin position="68"/>
        <end position="88"/>
    </location>
</feature>
<reference evidence="3" key="1">
    <citation type="submission" date="2022-11" db="UniProtKB">
        <authorList>
            <consortium name="EnsemblMetazoa"/>
        </authorList>
    </citation>
    <scope>IDENTIFICATION</scope>
</reference>
<keyword evidence="4" id="KW-1185">Reference proteome</keyword>
<protein>
    <recommendedName>
        <fullName evidence="2">VWFA domain-containing protein</fullName>
    </recommendedName>
</protein>
<dbReference type="SUPFAM" id="SSF53300">
    <property type="entry name" value="vWA-like"/>
    <property type="match status" value="3"/>
</dbReference>
<dbReference type="Pfam" id="PF13768">
    <property type="entry name" value="VWA_3"/>
    <property type="match status" value="3"/>
</dbReference>
<feature type="region of interest" description="Disordered" evidence="1">
    <location>
        <begin position="1291"/>
        <end position="1329"/>
    </location>
</feature>
<dbReference type="PANTHER" id="PTHR46478">
    <property type="entry name" value="VON WILLEBRAND FACTOR A DOMAIN-CONTAINING PROTEIN 3A"/>
    <property type="match status" value="1"/>
</dbReference>
<name>A0A913X825_EXADI</name>
<dbReference type="CDD" id="cd00198">
    <property type="entry name" value="vWFA"/>
    <property type="match status" value="2"/>
</dbReference>
<dbReference type="Gene3D" id="3.40.50.410">
    <property type="entry name" value="von Willebrand factor, type A domain"/>
    <property type="match status" value="2"/>
</dbReference>
<dbReference type="PANTHER" id="PTHR46478:SF1">
    <property type="entry name" value="VON WILLEBRAND FACTOR A DOMAIN-CONTAINING PROTEIN 3A"/>
    <property type="match status" value="1"/>
</dbReference>
<feature type="region of interest" description="Disordered" evidence="1">
    <location>
        <begin position="1"/>
        <end position="123"/>
    </location>
</feature>
<dbReference type="Proteomes" id="UP000887567">
    <property type="component" value="Unplaced"/>
</dbReference>
<evidence type="ECO:0000256" key="1">
    <source>
        <dbReference type="SAM" id="MobiDB-lite"/>
    </source>
</evidence>
<organism evidence="3 4">
    <name type="scientific">Exaiptasia diaphana</name>
    <name type="common">Tropical sea anemone</name>
    <name type="synonym">Aiptasia pulchella</name>
    <dbReference type="NCBI Taxonomy" id="2652724"/>
    <lineage>
        <taxon>Eukaryota</taxon>
        <taxon>Metazoa</taxon>
        <taxon>Cnidaria</taxon>
        <taxon>Anthozoa</taxon>
        <taxon>Hexacorallia</taxon>
        <taxon>Actiniaria</taxon>
        <taxon>Aiptasiidae</taxon>
        <taxon>Exaiptasia</taxon>
    </lineage>
</organism>
<feature type="domain" description="VWFA" evidence="2">
    <location>
        <begin position="1077"/>
        <end position="1260"/>
    </location>
</feature>
<accession>A0A913X825</accession>
<dbReference type="PROSITE" id="PS50234">
    <property type="entry name" value="VWFA"/>
    <property type="match status" value="1"/>
</dbReference>